<evidence type="ECO:0000313" key="4">
    <source>
        <dbReference type="EMBL" id="TEY35918.1"/>
    </source>
</evidence>
<dbReference type="InterPro" id="IPR051176">
    <property type="entry name" value="Cent_Immune-Sig_Mod"/>
</dbReference>
<feature type="compositionally biased region" description="Polar residues" evidence="1">
    <location>
        <begin position="368"/>
        <end position="389"/>
    </location>
</feature>
<feature type="domain" description="FHA" evidence="3">
    <location>
        <begin position="37"/>
        <end position="98"/>
    </location>
</feature>
<dbReference type="Pfam" id="PF00498">
    <property type="entry name" value="FHA"/>
    <property type="match status" value="1"/>
</dbReference>
<feature type="transmembrane region" description="Helical" evidence="2">
    <location>
        <begin position="790"/>
        <end position="811"/>
    </location>
</feature>
<protein>
    <recommendedName>
        <fullName evidence="3">FHA domain-containing protein</fullName>
    </recommendedName>
</protein>
<feature type="compositionally biased region" description="Polar residues" evidence="1">
    <location>
        <begin position="171"/>
        <end position="192"/>
    </location>
</feature>
<reference evidence="4 5" key="1">
    <citation type="submission" date="2017-11" db="EMBL/GenBank/DDBJ databases">
        <title>Comparative genomics of Botrytis spp.</title>
        <authorList>
            <person name="Valero-Jimenez C.A."/>
            <person name="Tapia P."/>
            <person name="Veloso J."/>
            <person name="Silva-Moreno E."/>
            <person name="Staats M."/>
            <person name="Valdes J.H."/>
            <person name="Van Kan J.A.L."/>
        </authorList>
    </citation>
    <scope>NUCLEOTIDE SEQUENCE [LARGE SCALE GENOMIC DNA]</scope>
    <source>
        <strain evidence="4 5">MUCL2830</strain>
    </source>
</reference>
<evidence type="ECO:0000259" key="3">
    <source>
        <dbReference type="PROSITE" id="PS50006"/>
    </source>
</evidence>
<keyword evidence="5" id="KW-1185">Reference proteome</keyword>
<evidence type="ECO:0000256" key="1">
    <source>
        <dbReference type="SAM" id="MobiDB-lite"/>
    </source>
</evidence>
<evidence type="ECO:0000256" key="2">
    <source>
        <dbReference type="SAM" id="Phobius"/>
    </source>
</evidence>
<dbReference type="EMBL" id="PHWZ01000573">
    <property type="protein sequence ID" value="TEY35918.1"/>
    <property type="molecule type" value="Genomic_DNA"/>
</dbReference>
<dbReference type="GO" id="GO:0005737">
    <property type="term" value="C:cytoplasm"/>
    <property type="evidence" value="ECO:0007669"/>
    <property type="project" value="TreeGrafter"/>
</dbReference>
<dbReference type="Proteomes" id="UP000297299">
    <property type="component" value="Unassembled WGS sequence"/>
</dbReference>
<gene>
    <name evidence="4" type="ORF">BOTCAL_0575g00010</name>
</gene>
<accession>A0A4Y8CK40</accession>
<dbReference type="PANTHER" id="PTHR15715:SF48">
    <property type="entry name" value="FHA DOMAIN-CONTAINING PROTEIN"/>
    <property type="match status" value="1"/>
</dbReference>
<dbReference type="SUPFAM" id="SSF49879">
    <property type="entry name" value="SMAD/FHA domain"/>
    <property type="match status" value="1"/>
</dbReference>
<name>A0A4Y8CK40_9HELO</name>
<evidence type="ECO:0000313" key="5">
    <source>
        <dbReference type="Proteomes" id="UP000297299"/>
    </source>
</evidence>
<dbReference type="InterPro" id="IPR008984">
    <property type="entry name" value="SMAD_FHA_dom_sf"/>
</dbReference>
<keyword evidence="2" id="KW-1133">Transmembrane helix</keyword>
<dbReference type="InterPro" id="IPR000253">
    <property type="entry name" value="FHA_dom"/>
</dbReference>
<dbReference type="PANTHER" id="PTHR15715">
    <property type="entry name" value="CENTROSOMAL PROTEIN OF 170 KDA"/>
    <property type="match status" value="1"/>
</dbReference>
<feature type="compositionally biased region" description="Low complexity" evidence="1">
    <location>
        <begin position="347"/>
        <end position="361"/>
    </location>
</feature>
<dbReference type="STRING" id="38488.A0A4Y8CK40"/>
<feature type="region of interest" description="Disordered" evidence="1">
    <location>
        <begin position="140"/>
        <end position="391"/>
    </location>
</feature>
<proteinExistence type="predicted"/>
<organism evidence="4 5">
    <name type="scientific">Botryotinia calthae</name>
    <dbReference type="NCBI Taxonomy" id="38488"/>
    <lineage>
        <taxon>Eukaryota</taxon>
        <taxon>Fungi</taxon>
        <taxon>Dikarya</taxon>
        <taxon>Ascomycota</taxon>
        <taxon>Pezizomycotina</taxon>
        <taxon>Leotiomycetes</taxon>
        <taxon>Helotiales</taxon>
        <taxon>Sclerotiniaceae</taxon>
        <taxon>Botryotinia</taxon>
    </lineage>
</organism>
<sequence length="817" mass="89900">MSHQVNIHIRHKPVELDEDSLSCGERLINLDPTRTVLQIGRASKSPSKGLLGAIDNAWFDSPVMSRNHAEIIYSPLDNVVQIRDLGSMHGTFLNGEKLGGEAKPLNSNDEIVFGIGVKRGMDLFQPCHFEVNYEVIPWKRPNSYTVPDSSDDEEDEEDEGYHFNDTEMSEGASSPNDTSIEMTRSSPATSKTIDAIDLTLNDTPSPRLKPTEPSRVPTNERTEEGEYTPKSPVLDGTVGDSRNGVRPNTNPQQKVDHPQKASKSFTYTFDYDSNEDEDEEMLSTPSESDDSEMENSSELEGLGEFEDLPSDDVDGISEDESMSDESEESEVQVLLTETREALGEEILSSYPSLDSDSSRAPSPAPQATLAQTLSPGGVTNSRTPFNNNVDMPESHIRTQIHTSEEVIAFNEPNNDDEDEVDDDDDRSVGLSEAANEGLQTLYKDGLLKKEPASNPTHLIGGPYDAFSKSKSNIESYYATCTPSYDASPFGYFNSHINRSSISTRQCGTSPNDYYSLTKPRSPFASYYGREASPSSVAMARPPYPEKYGDQTRETLSVNTLGDKTGKHAFFEAREENKVQFQAHVDDDETHFSPMSMTTRPSRALKPAKPLAKFIQPILPVKYHGNGIDHGFVINDRPVSNLESQNRPSIHPYYFSSDASSRAVESPVLERHPTRSGLSIDDIIDSSSVGKKRKADEISNDELVKSEVRDWVSGVNDFTKPQAAMVTQEETTGPESTTQTIHLAQKVQSDVQLPTANAAIQQNKLPVLATTTIDPEQRPVKRLKVRKFVEAVGYFALGGAAVGAGLFSALVATAPDFV</sequence>
<feature type="compositionally biased region" description="Acidic residues" evidence="1">
    <location>
        <begin position="272"/>
        <end position="330"/>
    </location>
</feature>
<dbReference type="Gene3D" id="2.60.200.20">
    <property type="match status" value="1"/>
</dbReference>
<dbReference type="PROSITE" id="PS50006">
    <property type="entry name" value="FHA_DOMAIN"/>
    <property type="match status" value="1"/>
</dbReference>
<dbReference type="SMART" id="SM00240">
    <property type="entry name" value="FHA"/>
    <property type="match status" value="1"/>
</dbReference>
<keyword evidence="2" id="KW-0472">Membrane</keyword>
<feature type="compositionally biased region" description="Acidic residues" evidence="1">
    <location>
        <begin position="149"/>
        <end position="159"/>
    </location>
</feature>
<dbReference type="OrthoDB" id="4096268at2759"/>
<comment type="caution">
    <text evidence="4">The sequence shown here is derived from an EMBL/GenBank/DDBJ whole genome shotgun (WGS) entry which is preliminary data.</text>
</comment>
<dbReference type="AlphaFoldDB" id="A0A4Y8CK40"/>
<keyword evidence="2" id="KW-0812">Transmembrane</keyword>